<proteinExistence type="predicted"/>
<organism evidence="1 2">
    <name type="scientific">Puccinia sorghi</name>
    <dbReference type="NCBI Taxonomy" id="27349"/>
    <lineage>
        <taxon>Eukaryota</taxon>
        <taxon>Fungi</taxon>
        <taxon>Dikarya</taxon>
        <taxon>Basidiomycota</taxon>
        <taxon>Pucciniomycotina</taxon>
        <taxon>Pucciniomycetes</taxon>
        <taxon>Pucciniales</taxon>
        <taxon>Pucciniaceae</taxon>
        <taxon>Puccinia</taxon>
    </lineage>
</organism>
<dbReference type="AlphaFoldDB" id="A0A0L6VK06"/>
<accession>A0A0L6VK06</accession>
<dbReference type="Proteomes" id="UP000037035">
    <property type="component" value="Unassembled WGS sequence"/>
</dbReference>
<sequence length="165" mass="18531">MIPKDDESKLAFGKIRQAILEDNMWLAAWSMSKFIMIQLEKLYASHAHGNFNNWLKKGTPFSTIAPNSLNKTNGSEIAQLQEAIETHASAAGYIEQMIAMGKVKEAKARRNPKGPEVIEMEAMGSAPLLETSKVLNLDDKNWIITRREEAQQENFSGMRRAVPMP</sequence>
<protein>
    <submittedName>
        <fullName evidence="1">Uncharacterized protein</fullName>
    </submittedName>
</protein>
<name>A0A0L6VK06_9BASI</name>
<comment type="caution">
    <text evidence="1">The sequence shown here is derived from an EMBL/GenBank/DDBJ whole genome shotgun (WGS) entry which is preliminary data.</text>
</comment>
<keyword evidence="2" id="KW-1185">Reference proteome</keyword>
<dbReference type="EMBL" id="LAVV01005442">
    <property type="protein sequence ID" value="KNZ60872.1"/>
    <property type="molecule type" value="Genomic_DNA"/>
</dbReference>
<dbReference type="OrthoDB" id="10512947at2759"/>
<reference evidence="1 2" key="1">
    <citation type="submission" date="2015-08" db="EMBL/GenBank/DDBJ databases">
        <title>Next Generation Sequencing and Analysis of the Genome of Puccinia sorghi L Schw, the Causal Agent of Maize Common Rust.</title>
        <authorList>
            <person name="Rochi L."/>
            <person name="Burguener G."/>
            <person name="Darino M."/>
            <person name="Turjanski A."/>
            <person name="Kreff E."/>
            <person name="Dieguez M.J."/>
            <person name="Sacco F."/>
        </authorList>
    </citation>
    <scope>NUCLEOTIDE SEQUENCE [LARGE SCALE GENOMIC DNA]</scope>
    <source>
        <strain evidence="1 2">RO10H11247</strain>
    </source>
</reference>
<dbReference type="VEuPathDB" id="FungiDB:VP01_148g19"/>
<evidence type="ECO:0000313" key="2">
    <source>
        <dbReference type="Proteomes" id="UP000037035"/>
    </source>
</evidence>
<evidence type="ECO:0000313" key="1">
    <source>
        <dbReference type="EMBL" id="KNZ60872.1"/>
    </source>
</evidence>
<gene>
    <name evidence="1" type="ORF">VP01_148g19</name>
</gene>